<dbReference type="EMBL" id="CP002878">
    <property type="protein sequence ID" value="AEI79909.1"/>
    <property type="molecule type" value="Genomic_DNA"/>
</dbReference>
<reference evidence="2 3" key="1">
    <citation type="journal article" date="2011" name="J. Bacteriol.">
        <title>Complete genome sequence of the type strain Cupriavidus necator N-1.</title>
        <authorList>
            <person name="Poehlein A."/>
            <person name="Kusian B."/>
            <person name="Friedrich B."/>
            <person name="Daniel R."/>
            <person name="Bowien B."/>
        </authorList>
    </citation>
    <scope>NUCLEOTIDE SEQUENCE [LARGE SCALE GENOMIC DNA]</scope>
    <source>
        <strain evidence="3">ATCC 43291 / DSM 13513 / CCUG 52238 / LMG 8453 / N-1</strain>
    </source>
</reference>
<protein>
    <submittedName>
        <fullName evidence="2">Uncharacterized protein</fullName>
    </submittedName>
</protein>
<evidence type="ECO:0000313" key="3">
    <source>
        <dbReference type="Proteomes" id="UP000006798"/>
    </source>
</evidence>
<name>F8GT71_CUPNN</name>
<dbReference type="KEGG" id="cnc:CNE_2c09380"/>
<dbReference type="AlphaFoldDB" id="F8GT71"/>
<gene>
    <name evidence="2" type="ordered locus">CNE_2c09380</name>
</gene>
<evidence type="ECO:0000313" key="2">
    <source>
        <dbReference type="EMBL" id="AEI79909.1"/>
    </source>
</evidence>
<dbReference type="HOGENOM" id="CLU_3308312_0_0_4"/>
<sequence length="39" mass="4081">MNQRQHSLVHASAPLRATTRPADTTSCRTGLATTASATV</sequence>
<organism evidence="2 3">
    <name type="scientific">Cupriavidus necator (strain ATCC 43291 / DSM 13513 / CCUG 52238 / LMG 8453 / N-1)</name>
    <name type="common">Ralstonia eutropha</name>
    <dbReference type="NCBI Taxonomy" id="1042878"/>
    <lineage>
        <taxon>Bacteria</taxon>
        <taxon>Pseudomonadati</taxon>
        <taxon>Pseudomonadota</taxon>
        <taxon>Betaproteobacteria</taxon>
        <taxon>Burkholderiales</taxon>
        <taxon>Burkholderiaceae</taxon>
        <taxon>Cupriavidus</taxon>
    </lineage>
</organism>
<evidence type="ECO:0000256" key="1">
    <source>
        <dbReference type="SAM" id="MobiDB-lite"/>
    </source>
</evidence>
<feature type="compositionally biased region" description="Polar residues" evidence="1">
    <location>
        <begin position="21"/>
        <end position="39"/>
    </location>
</feature>
<dbReference type="Proteomes" id="UP000006798">
    <property type="component" value="Chromosome 2"/>
</dbReference>
<accession>F8GT71</accession>
<feature type="region of interest" description="Disordered" evidence="1">
    <location>
        <begin position="1"/>
        <end position="39"/>
    </location>
</feature>
<proteinExistence type="predicted"/>